<dbReference type="Gene3D" id="3.40.50.2300">
    <property type="match status" value="1"/>
</dbReference>
<keyword evidence="6" id="KW-1185">Reference proteome</keyword>
<accession>A0ABS4DN41</accession>
<dbReference type="CDD" id="cd06170">
    <property type="entry name" value="LuxR_C_like"/>
    <property type="match status" value="1"/>
</dbReference>
<dbReference type="SMART" id="SM00421">
    <property type="entry name" value="HTH_LUXR"/>
    <property type="match status" value="1"/>
</dbReference>
<dbReference type="Proteomes" id="UP000823790">
    <property type="component" value="Unassembled WGS sequence"/>
</dbReference>
<evidence type="ECO:0000313" key="5">
    <source>
        <dbReference type="EMBL" id="MBP1474483.1"/>
    </source>
</evidence>
<dbReference type="PROSITE" id="PS50043">
    <property type="entry name" value="HTH_LUXR_2"/>
    <property type="match status" value="1"/>
</dbReference>
<dbReference type="EMBL" id="JAGJRS010000018">
    <property type="protein sequence ID" value="MBP1474483.1"/>
    <property type="molecule type" value="Genomic_DNA"/>
</dbReference>
<dbReference type="InterPro" id="IPR016032">
    <property type="entry name" value="Sig_transdc_resp-reg_C-effctor"/>
</dbReference>
<keyword evidence="2" id="KW-0238">DNA-binding</keyword>
<protein>
    <submittedName>
        <fullName evidence="5">Response regulator transcription factor</fullName>
    </submittedName>
</protein>
<dbReference type="PRINTS" id="PR00038">
    <property type="entry name" value="HTHLUXR"/>
</dbReference>
<keyword evidence="1" id="KW-0805">Transcription regulation</keyword>
<sequence length="223" mass="23730">MISIVLGGPDPAIRQALAAGFGRVEGLQVVGESGSPEHLSLLVASHRPAIAVVEACWADACPGLLGRLLARPSAPRMVMYADTLARPEILAAVKLGAHGCLSRHAPVTTWREAILAVHGGDSWIPRALMAAALADLRHLLCMDQWPAPGMAPLTDRQREIVRWVAQGLSNKEIGRRMGISPTTVKTHLHNIFERAGINGRQQLAVHALRQATPAHPAPGTGVN</sequence>
<reference evidence="5 6" key="1">
    <citation type="submission" date="2021-04" db="EMBL/GenBank/DDBJ databases">
        <authorList>
            <person name="Huq M.A."/>
        </authorList>
    </citation>
    <scope>NUCLEOTIDE SEQUENCE [LARGE SCALE GENOMIC DNA]</scope>
    <source>
        <strain evidence="5 6">MAH-13</strain>
    </source>
</reference>
<dbReference type="InterPro" id="IPR000792">
    <property type="entry name" value="Tscrpt_reg_LuxR_C"/>
</dbReference>
<comment type="caution">
    <text evidence="5">The sequence shown here is derived from an EMBL/GenBank/DDBJ whole genome shotgun (WGS) entry which is preliminary data.</text>
</comment>
<dbReference type="PANTHER" id="PTHR43214:SF24">
    <property type="entry name" value="TRANSCRIPTIONAL REGULATORY PROTEIN NARL-RELATED"/>
    <property type="match status" value="1"/>
</dbReference>
<dbReference type="RefSeq" id="WP_209619325.1">
    <property type="nucleotide sequence ID" value="NZ_JAGJRS010000018.1"/>
</dbReference>
<evidence type="ECO:0000259" key="4">
    <source>
        <dbReference type="PROSITE" id="PS50043"/>
    </source>
</evidence>
<dbReference type="PROSITE" id="PS00622">
    <property type="entry name" value="HTH_LUXR_1"/>
    <property type="match status" value="1"/>
</dbReference>
<dbReference type="InterPro" id="IPR039420">
    <property type="entry name" value="WalR-like"/>
</dbReference>
<organism evidence="5 6">
    <name type="scientific">Frateuria flava</name>
    <dbReference type="NCBI Taxonomy" id="2821489"/>
    <lineage>
        <taxon>Bacteria</taxon>
        <taxon>Pseudomonadati</taxon>
        <taxon>Pseudomonadota</taxon>
        <taxon>Gammaproteobacteria</taxon>
        <taxon>Lysobacterales</taxon>
        <taxon>Rhodanobacteraceae</taxon>
        <taxon>Frateuria</taxon>
    </lineage>
</organism>
<evidence type="ECO:0000256" key="1">
    <source>
        <dbReference type="ARBA" id="ARBA00023015"/>
    </source>
</evidence>
<evidence type="ECO:0000256" key="3">
    <source>
        <dbReference type="ARBA" id="ARBA00023163"/>
    </source>
</evidence>
<gene>
    <name evidence="5" type="ORF">J7I44_09225</name>
</gene>
<proteinExistence type="predicted"/>
<dbReference type="Pfam" id="PF00196">
    <property type="entry name" value="GerE"/>
    <property type="match status" value="1"/>
</dbReference>
<evidence type="ECO:0000313" key="6">
    <source>
        <dbReference type="Proteomes" id="UP000823790"/>
    </source>
</evidence>
<name>A0ABS4DN41_9GAMM</name>
<dbReference type="SUPFAM" id="SSF46894">
    <property type="entry name" value="C-terminal effector domain of the bipartite response regulators"/>
    <property type="match status" value="1"/>
</dbReference>
<keyword evidence="3" id="KW-0804">Transcription</keyword>
<evidence type="ECO:0000256" key="2">
    <source>
        <dbReference type="ARBA" id="ARBA00023125"/>
    </source>
</evidence>
<dbReference type="PANTHER" id="PTHR43214">
    <property type="entry name" value="TWO-COMPONENT RESPONSE REGULATOR"/>
    <property type="match status" value="1"/>
</dbReference>
<feature type="domain" description="HTH luxR-type" evidence="4">
    <location>
        <begin position="146"/>
        <end position="211"/>
    </location>
</feature>